<evidence type="ECO:0000313" key="1">
    <source>
        <dbReference type="EMBL" id="KAK3168355.1"/>
    </source>
</evidence>
<dbReference type="Proteomes" id="UP001276659">
    <property type="component" value="Unassembled WGS sequence"/>
</dbReference>
<keyword evidence="2" id="KW-1185">Reference proteome</keyword>
<sequence>METEMISLWFDRDVVVSSMEVSLVEATPIVGMDAKIASSKICNYTEKTRMPPTSAGETPTPYEIADLRLPIKAFEKQCPPTSDECYEKEAAEPGSQTSIRRRGALAKFELYQKAHSPVLEQNQLKSRHQCSIQQLRREQQLPERQRELLKHFPQSELLKIPAG</sequence>
<dbReference type="AlphaFoldDB" id="A0AAE0DGG4"/>
<gene>
    <name evidence="1" type="ORF">OEA41_004802</name>
</gene>
<name>A0AAE0DGG4_9LECA</name>
<accession>A0AAE0DGG4</accession>
<dbReference type="EMBL" id="JASNWA010000010">
    <property type="protein sequence ID" value="KAK3168355.1"/>
    <property type="molecule type" value="Genomic_DNA"/>
</dbReference>
<comment type="caution">
    <text evidence="1">The sequence shown here is derived from an EMBL/GenBank/DDBJ whole genome shotgun (WGS) entry which is preliminary data.</text>
</comment>
<protein>
    <submittedName>
        <fullName evidence="1">Uncharacterized protein</fullName>
    </submittedName>
</protein>
<proteinExistence type="predicted"/>
<organism evidence="1 2">
    <name type="scientific">Lepraria neglecta</name>
    <dbReference type="NCBI Taxonomy" id="209136"/>
    <lineage>
        <taxon>Eukaryota</taxon>
        <taxon>Fungi</taxon>
        <taxon>Dikarya</taxon>
        <taxon>Ascomycota</taxon>
        <taxon>Pezizomycotina</taxon>
        <taxon>Lecanoromycetes</taxon>
        <taxon>OSLEUM clade</taxon>
        <taxon>Lecanoromycetidae</taxon>
        <taxon>Lecanorales</taxon>
        <taxon>Lecanorineae</taxon>
        <taxon>Stereocaulaceae</taxon>
        <taxon>Lepraria</taxon>
    </lineage>
</organism>
<reference evidence="1" key="1">
    <citation type="submission" date="2022-11" db="EMBL/GenBank/DDBJ databases">
        <title>Chromosomal genome sequence assembly and mating type (MAT) locus characterization of the leprose asexual lichenized fungus Lepraria neglecta (Nyl.) Erichsen.</title>
        <authorList>
            <person name="Allen J.L."/>
            <person name="Pfeffer B."/>
        </authorList>
    </citation>
    <scope>NUCLEOTIDE SEQUENCE</scope>
    <source>
        <strain evidence="1">Allen 5258</strain>
    </source>
</reference>
<evidence type="ECO:0000313" key="2">
    <source>
        <dbReference type="Proteomes" id="UP001276659"/>
    </source>
</evidence>